<organism evidence="11 12">
    <name type="scientific">Tuber aestivum</name>
    <name type="common">summer truffle</name>
    <dbReference type="NCBI Taxonomy" id="59557"/>
    <lineage>
        <taxon>Eukaryota</taxon>
        <taxon>Fungi</taxon>
        <taxon>Dikarya</taxon>
        <taxon>Ascomycota</taxon>
        <taxon>Pezizomycotina</taxon>
        <taxon>Pezizomycetes</taxon>
        <taxon>Pezizales</taxon>
        <taxon>Tuberaceae</taxon>
        <taxon>Tuber</taxon>
    </lineage>
</organism>
<dbReference type="InterPro" id="IPR042236">
    <property type="entry name" value="PI3K_accessory_sf"/>
</dbReference>
<dbReference type="PROSITE" id="PS00915">
    <property type="entry name" value="PI3_4_KINASE_1"/>
    <property type="match status" value="1"/>
</dbReference>
<feature type="region of interest" description="Disordered" evidence="8">
    <location>
        <begin position="17"/>
        <end position="39"/>
    </location>
</feature>
<dbReference type="GO" id="GO:0005886">
    <property type="term" value="C:plasma membrane"/>
    <property type="evidence" value="ECO:0007669"/>
    <property type="project" value="TreeGrafter"/>
</dbReference>
<dbReference type="FunFam" id="1.10.1070.11:FF:000022">
    <property type="entry name" value="Phosphatidylinositol 4-kinase stt4"/>
    <property type="match status" value="1"/>
</dbReference>
<comment type="similarity">
    <text evidence="2">Belongs to the PI3/PI4-kinase family. Type III PI4K subfamily.</text>
</comment>
<dbReference type="SMART" id="SM00145">
    <property type="entry name" value="PI3Ka"/>
    <property type="match status" value="1"/>
</dbReference>
<dbReference type="InterPro" id="IPR001263">
    <property type="entry name" value="PI3K_accessory_dom"/>
</dbReference>
<evidence type="ECO:0000313" key="11">
    <source>
        <dbReference type="EMBL" id="CUS14031.1"/>
    </source>
</evidence>
<sequence>MDRPSRALRRIALERLASLSAKEPQPAASSDSSSNQKNSDLDRLAEGCIAYRPTLDGALADNDSLNRAGTPPTQTETSQIPISLREFEVLLALCNAAPLLQTHESAERLRRQLSPYLVESYNQKLSSSPFFRDIEPSPWECLTSRLTSALLSLGLKFPSLREKIIDTIHTYLDNAVASSAIEPDEGDALGFAPPALSFLGFLDSCTRQVNFWFPDERVSLISQIRDVLSENYLSNIEAIFATIRNSDSQEAHLKPWKAHVRRYSTAGKPLGAMLIRREYMKLVAAATSLMVVEEPVLQGQEILDTIMSDREVSAKVEEDPSTIEFFVEVASESIALIEEGVEYARSEWQQQLGFSMKALALVTYSNCLFLNENIADLEQLLKWLATTMSDGVQISHEELASTVLKLLSILSNNDPQSTPNFVSTLHKFIVEGSGPTNQSTVIVAGKCLAYVLKFLPQDVTITTLNTLGHVLSSSNPERALKAERLQPFDQLTMGSTLSLTSTGEEDRLYVYSSIIETIVEIVDGCKDEKMVSLGQHILVQRLNKVNTAVNAKILTGLASLALKSSPTDFKSVLQVYNKMGTDAVWQDDTNIIRAISDARMVLATNLTRESQLCDIYLNDMLESAAAIGDPREPEGKRQTDALLAAREIHQLIPPLAKLLSSNGPDVNFAIRYGFVSLLRDFWFNCALNGILYDSEEAKKYTSELRTIALYTPPLVSGMEEDESIDSDLGEQSILARSMSPQNTVEHKKRLLALVPSEEIGIRPLSHPRAIFLEAAYTLESLRAEAGGCSKVLAYFMEAGFKAGAGTSCMIAVASSVVDTYIRRVLEGTYPEFSATRAAEELADIFVGCCHRLERIQIIAIGIADRIIDVMPSALCQKTSLFALLELLTLLWLSCLEEETDEYTTRSIFTSVKGGVSVELPDSYVFRRRLLKAFQARAKAWVLQVLNVAPLDVKGLMQTYLSEFEDEGSLGHVSLGRSFAVEIGSAVPSGDQRLASIDHRRDCDGNVASDFVMQYTTRQAYRHTEPALEYHEDWLSIRPLVDSANSSNAPSIMRPDSAQALLSQMESKDYENEFVPIGELRDMLKRAAALVCRSEKDQGALIRGLVGIPFAVFSKKSINLGISLWTGVIHEKPRLQSRILTEIARNWEMTVEKRMGLFSDNFTSRDPFELRMEYAPPDKEQHLIEQQNASDLLSPHLKLLHMLSSHYHANRNGNPHIQKIFLRLVRVSLAGLHHATSHPLSREVRFKLVLFGLQVLKHSTGLTERQQWRLKDQILSAALTWFKFPPRWSFGGNKLQVKAEAHLLQDVANLLQSMATISSTTKNIREKHDLLLMLVENELTRLATWLYPLDHSRKHHLLPSHPARPTTDNSIAVVLPTAWREDPAVAIQLTKRFQSPRLDQDIKRFIMTYPEAVVDQPDALQIMLGDKISSQLSFQLKYLLYWAPVNPITATTYFLPSYANNAFVLQYAMRALETHSIDVTFFYVPQIVQTLRYDTLGYVERFILETAKFSQLFAHQIIWNMKANAYKDEDSQTPDPIKPTLDKVMDHLIGSFSGADKSFYEREFSFFNEVTSISGKLRPYIKKPKPEKNQKIAEELAKINVDVGVYLPSNPDGVVIDIDRKSGKSLQSHAKAPFMATFRISKKDITNVAKTENMSRNERRQDSVSTVTKELWQAAIFKVGDDCRQDMLALQLISTFRNIFNSVGLDVWVFPYRVTATAPGCGVIDVLPNSISRDMLGRDHEMGLYEYFINKYGGEDSIKFQEARNNFVKSMAAYSVISYLLKFKDRHNGNIMINDAGHIIHIDFGFCFDIAPGGITFERAPFKLTTEMISVMGGNTESQSYLRFEELCVKSFLACRTYADKLTHCVVLMLDSGLPCFKPETIQNFKGRFVLDKNEREAADYMRYLVKKSYGSYSTAQYDRFQHLTNGIPY</sequence>
<evidence type="ECO:0000313" key="12">
    <source>
        <dbReference type="Proteomes" id="UP001412239"/>
    </source>
</evidence>
<keyword evidence="7" id="KW-0067">ATP-binding</keyword>
<evidence type="ECO:0000256" key="7">
    <source>
        <dbReference type="ARBA" id="ARBA00022840"/>
    </source>
</evidence>
<feature type="domain" description="PI3K/PI4K catalytic" evidence="9">
    <location>
        <begin position="1647"/>
        <end position="1913"/>
    </location>
</feature>
<dbReference type="InterPro" id="IPR036940">
    <property type="entry name" value="PI3/4_kinase_cat_sf"/>
</dbReference>
<dbReference type="CDD" id="cd05167">
    <property type="entry name" value="PI4Kc_III_alpha"/>
    <property type="match status" value="1"/>
</dbReference>
<dbReference type="Gene3D" id="1.10.1070.11">
    <property type="entry name" value="Phosphatidylinositol 3-/4-kinase, catalytic domain"/>
    <property type="match status" value="1"/>
</dbReference>
<evidence type="ECO:0000256" key="6">
    <source>
        <dbReference type="ARBA" id="ARBA00022777"/>
    </source>
</evidence>
<proteinExistence type="inferred from homology"/>
<dbReference type="PROSITE" id="PS50290">
    <property type="entry name" value="PI3_4_KINASE_3"/>
    <property type="match status" value="1"/>
</dbReference>
<dbReference type="InterPro" id="IPR015433">
    <property type="entry name" value="PI3/4_kinase"/>
</dbReference>
<evidence type="ECO:0000256" key="1">
    <source>
        <dbReference type="ARBA" id="ARBA00001686"/>
    </source>
</evidence>
<dbReference type="SMART" id="SM00146">
    <property type="entry name" value="PI3Kc"/>
    <property type="match status" value="1"/>
</dbReference>
<evidence type="ECO:0000256" key="2">
    <source>
        <dbReference type="ARBA" id="ARBA00006209"/>
    </source>
</evidence>
<evidence type="ECO:0000256" key="4">
    <source>
        <dbReference type="ARBA" id="ARBA00022679"/>
    </source>
</evidence>
<dbReference type="PANTHER" id="PTHR10048:SF15">
    <property type="entry name" value="PHOSPHATIDYLINOSITOL 4-KINASE ALPHA"/>
    <property type="match status" value="1"/>
</dbReference>
<dbReference type="EMBL" id="LN890962">
    <property type="protein sequence ID" value="CUS14031.1"/>
    <property type="molecule type" value="Genomic_DNA"/>
</dbReference>
<dbReference type="Gene3D" id="3.30.1010.10">
    <property type="entry name" value="Phosphatidylinositol 3-kinase Catalytic Subunit, Chain A, domain 4"/>
    <property type="match status" value="1"/>
</dbReference>
<evidence type="ECO:0000256" key="3">
    <source>
        <dbReference type="ARBA" id="ARBA00012169"/>
    </source>
</evidence>
<dbReference type="PROSITE" id="PS51545">
    <property type="entry name" value="PIK_HELICAL"/>
    <property type="match status" value="1"/>
</dbReference>
<dbReference type="Gene3D" id="1.25.40.70">
    <property type="entry name" value="Phosphatidylinositol 3-kinase, accessory domain (PIK)"/>
    <property type="match status" value="1"/>
</dbReference>
<name>A0A292Q4M2_9PEZI</name>
<keyword evidence="5" id="KW-0547">Nucleotide-binding</keyword>
<dbReference type="Pfam" id="PF00613">
    <property type="entry name" value="PI3Ka"/>
    <property type="match status" value="1"/>
</dbReference>
<protein>
    <recommendedName>
        <fullName evidence="3">1-phosphatidylinositol 4-kinase</fullName>
        <ecNumber evidence="3">2.7.1.67</ecNumber>
    </recommendedName>
</protein>
<dbReference type="SUPFAM" id="SSF56112">
    <property type="entry name" value="Protein kinase-like (PK-like)"/>
    <property type="match status" value="1"/>
</dbReference>
<reference evidence="11" key="1">
    <citation type="submission" date="2015-10" db="EMBL/GenBank/DDBJ databases">
        <authorList>
            <person name="Regsiter A."/>
            <person name="william w."/>
        </authorList>
    </citation>
    <scope>NUCLEOTIDE SEQUENCE</scope>
    <source>
        <strain evidence="11">Montdore</strain>
    </source>
</reference>
<dbReference type="SUPFAM" id="SSF48371">
    <property type="entry name" value="ARM repeat"/>
    <property type="match status" value="2"/>
</dbReference>
<feature type="domain" description="PIK helical" evidence="10">
    <location>
        <begin position="1360"/>
        <end position="1546"/>
    </location>
</feature>
<dbReference type="InterPro" id="IPR018936">
    <property type="entry name" value="PI3/4_kinase_CS"/>
</dbReference>
<dbReference type="GO" id="GO:0048015">
    <property type="term" value="P:phosphatidylinositol-mediated signaling"/>
    <property type="evidence" value="ECO:0007669"/>
    <property type="project" value="TreeGrafter"/>
</dbReference>
<dbReference type="PANTHER" id="PTHR10048">
    <property type="entry name" value="PHOSPHATIDYLINOSITOL KINASE"/>
    <property type="match status" value="1"/>
</dbReference>
<evidence type="ECO:0000259" key="9">
    <source>
        <dbReference type="PROSITE" id="PS50290"/>
    </source>
</evidence>
<dbReference type="EC" id="2.7.1.67" evidence="3"/>
<dbReference type="Pfam" id="PF00454">
    <property type="entry name" value="PI3_PI4_kinase"/>
    <property type="match status" value="1"/>
</dbReference>
<dbReference type="Proteomes" id="UP001412239">
    <property type="component" value="Unassembled WGS sequence"/>
</dbReference>
<dbReference type="Pfam" id="PF19274">
    <property type="entry name" value="PI4K_N"/>
    <property type="match status" value="1"/>
</dbReference>
<keyword evidence="4" id="KW-0808">Transferase</keyword>
<dbReference type="GO" id="GO:0004430">
    <property type="term" value="F:1-phosphatidylinositol 4-kinase activity"/>
    <property type="evidence" value="ECO:0007669"/>
    <property type="project" value="UniProtKB-EC"/>
</dbReference>
<feature type="compositionally biased region" description="Low complexity" evidence="8">
    <location>
        <begin position="17"/>
        <end position="38"/>
    </location>
</feature>
<evidence type="ECO:0000256" key="8">
    <source>
        <dbReference type="SAM" id="MobiDB-lite"/>
    </source>
</evidence>
<dbReference type="FunFam" id="3.30.1010.10:FF:000014">
    <property type="entry name" value="Phosphatidylinositol 4-kinase STT4"/>
    <property type="match status" value="1"/>
</dbReference>
<dbReference type="InterPro" id="IPR045495">
    <property type="entry name" value="PI4K_N"/>
</dbReference>
<evidence type="ECO:0000256" key="5">
    <source>
        <dbReference type="ARBA" id="ARBA00022741"/>
    </source>
</evidence>
<dbReference type="FunFam" id="1.25.40.70:FF:000011">
    <property type="entry name" value="Phosphatidylinositol 4-kinase alpha"/>
    <property type="match status" value="1"/>
</dbReference>
<keyword evidence="6" id="KW-0418">Kinase</keyword>
<dbReference type="GO" id="GO:0005737">
    <property type="term" value="C:cytoplasm"/>
    <property type="evidence" value="ECO:0007669"/>
    <property type="project" value="TreeGrafter"/>
</dbReference>
<dbReference type="GO" id="GO:0046854">
    <property type="term" value="P:phosphatidylinositol phosphate biosynthetic process"/>
    <property type="evidence" value="ECO:0007669"/>
    <property type="project" value="InterPro"/>
</dbReference>
<comment type="catalytic activity">
    <reaction evidence="1">
        <text>a 1,2-diacyl-sn-glycero-3-phospho-(1D-myo-inositol) + ATP = a 1,2-diacyl-sn-glycero-3-phospho-(1D-myo-inositol 4-phosphate) + ADP + H(+)</text>
        <dbReference type="Rhea" id="RHEA:19877"/>
        <dbReference type="ChEBI" id="CHEBI:15378"/>
        <dbReference type="ChEBI" id="CHEBI:30616"/>
        <dbReference type="ChEBI" id="CHEBI:57880"/>
        <dbReference type="ChEBI" id="CHEBI:58178"/>
        <dbReference type="ChEBI" id="CHEBI:456216"/>
        <dbReference type="EC" id="2.7.1.67"/>
    </reaction>
</comment>
<gene>
    <name evidence="11" type="ORF">GSTUAT00001761001</name>
</gene>
<keyword evidence="12" id="KW-1185">Reference proteome</keyword>
<dbReference type="InterPro" id="IPR000403">
    <property type="entry name" value="PI3/4_kinase_cat_dom"/>
</dbReference>
<accession>A0A292Q4M2</accession>
<evidence type="ECO:0000259" key="10">
    <source>
        <dbReference type="PROSITE" id="PS51545"/>
    </source>
</evidence>
<dbReference type="PROSITE" id="PS00916">
    <property type="entry name" value="PI3_4_KINASE_2"/>
    <property type="match status" value="1"/>
</dbReference>
<dbReference type="InterPro" id="IPR016024">
    <property type="entry name" value="ARM-type_fold"/>
</dbReference>
<dbReference type="InterPro" id="IPR011009">
    <property type="entry name" value="Kinase-like_dom_sf"/>
</dbReference>
<dbReference type="GO" id="GO:0005524">
    <property type="term" value="F:ATP binding"/>
    <property type="evidence" value="ECO:0007669"/>
    <property type="project" value="UniProtKB-KW"/>
</dbReference>